<comment type="caution">
    <text evidence="1">The sequence shown here is derived from an EMBL/GenBank/DDBJ whole genome shotgun (WGS) entry which is preliminary data.</text>
</comment>
<protein>
    <submittedName>
        <fullName evidence="1">Uncharacterized protein</fullName>
    </submittedName>
</protein>
<reference evidence="1" key="1">
    <citation type="journal article" date="2019" name="bioRxiv">
        <title>The Genome of the Zebra Mussel, Dreissena polymorpha: A Resource for Invasive Species Research.</title>
        <authorList>
            <person name="McCartney M.A."/>
            <person name="Auch B."/>
            <person name="Kono T."/>
            <person name="Mallez S."/>
            <person name="Zhang Y."/>
            <person name="Obille A."/>
            <person name="Becker A."/>
            <person name="Abrahante J.E."/>
            <person name="Garbe J."/>
            <person name="Badalamenti J.P."/>
            <person name="Herman A."/>
            <person name="Mangelson H."/>
            <person name="Liachko I."/>
            <person name="Sullivan S."/>
            <person name="Sone E.D."/>
            <person name="Koren S."/>
            <person name="Silverstein K.A.T."/>
            <person name="Beckman K.B."/>
            <person name="Gohl D.M."/>
        </authorList>
    </citation>
    <scope>NUCLEOTIDE SEQUENCE</scope>
    <source>
        <strain evidence="1">Duluth1</strain>
        <tissue evidence="1">Whole animal</tissue>
    </source>
</reference>
<evidence type="ECO:0000313" key="2">
    <source>
        <dbReference type="Proteomes" id="UP000828390"/>
    </source>
</evidence>
<sequence>MCYIAGDNANVAREGEKVVDSELLEAQIVAQAITELQEIQAPITSQVWLSKE</sequence>
<gene>
    <name evidence="1" type="ORF">DPMN_065975</name>
</gene>
<dbReference type="AlphaFoldDB" id="A0A9D3YXH3"/>
<organism evidence="1 2">
    <name type="scientific">Dreissena polymorpha</name>
    <name type="common">Zebra mussel</name>
    <name type="synonym">Mytilus polymorpha</name>
    <dbReference type="NCBI Taxonomy" id="45954"/>
    <lineage>
        <taxon>Eukaryota</taxon>
        <taxon>Metazoa</taxon>
        <taxon>Spiralia</taxon>
        <taxon>Lophotrochozoa</taxon>
        <taxon>Mollusca</taxon>
        <taxon>Bivalvia</taxon>
        <taxon>Autobranchia</taxon>
        <taxon>Heteroconchia</taxon>
        <taxon>Euheterodonta</taxon>
        <taxon>Imparidentia</taxon>
        <taxon>Neoheterodontei</taxon>
        <taxon>Myida</taxon>
        <taxon>Dreissenoidea</taxon>
        <taxon>Dreissenidae</taxon>
        <taxon>Dreissena</taxon>
    </lineage>
</organism>
<dbReference type="Proteomes" id="UP000828390">
    <property type="component" value="Unassembled WGS sequence"/>
</dbReference>
<reference evidence="1" key="2">
    <citation type="submission" date="2020-11" db="EMBL/GenBank/DDBJ databases">
        <authorList>
            <person name="McCartney M.A."/>
            <person name="Auch B."/>
            <person name="Kono T."/>
            <person name="Mallez S."/>
            <person name="Becker A."/>
            <person name="Gohl D.M."/>
            <person name="Silverstein K.A.T."/>
            <person name="Koren S."/>
            <person name="Bechman K.B."/>
            <person name="Herman A."/>
            <person name="Abrahante J.E."/>
            <person name="Garbe J."/>
        </authorList>
    </citation>
    <scope>NUCLEOTIDE SEQUENCE</scope>
    <source>
        <strain evidence="1">Duluth1</strain>
        <tissue evidence="1">Whole animal</tissue>
    </source>
</reference>
<accession>A0A9D3YXH3</accession>
<dbReference type="EMBL" id="JAIWYP010000014">
    <property type="protein sequence ID" value="KAH3706587.1"/>
    <property type="molecule type" value="Genomic_DNA"/>
</dbReference>
<keyword evidence="2" id="KW-1185">Reference proteome</keyword>
<proteinExistence type="predicted"/>
<evidence type="ECO:0000313" key="1">
    <source>
        <dbReference type="EMBL" id="KAH3706587.1"/>
    </source>
</evidence>
<name>A0A9D3YXH3_DREPO</name>